<dbReference type="Pfam" id="PF01849">
    <property type="entry name" value="NAC"/>
    <property type="match status" value="1"/>
</dbReference>
<dbReference type="OrthoDB" id="8033832at2759"/>
<evidence type="ECO:0000256" key="3">
    <source>
        <dbReference type="SAM" id="MobiDB-lite"/>
    </source>
</evidence>
<accession>A0A7J6P1A3</accession>
<dbReference type="FunFam" id="2.20.70.30:FF:000001">
    <property type="entry name" value="Transcription factor BTF3 homolog"/>
    <property type="match status" value="1"/>
</dbReference>
<reference evidence="5 6" key="1">
    <citation type="submission" date="2020-04" db="EMBL/GenBank/DDBJ databases">
        <title>Perkinsus olseni comparative genomics.</title>
        <authorList>
            <person name="Bogema D.R."/>
        </authorList>
    </citation>
    <scope>NUCLEOTIDE SEQUENCE [LARGE SCALE GENOMIC DNA]</scope>
    <source>
        <strain evidence="5">00978-12</strain>
    </source>
</reference>
<dbReference type="CDD" id="cd22055">
    <property type="entry name" value="NAC_BTF3"/>
    <property type="match status" value="1"/>
</dbReference>
<feature type="domain" description="NAC-A/B" evidence="4">
    <location>
        <begin position="45"/>
        <end position="111"/>
    </location>
</feature>
<dbReference type="SMART" id="SM01407">
    <property type="entry name" value="NAC"/>
    <property type="match status" value="1"/>
</dbReference>
<dbReference type="PANTHER" id="PTHR10351">
    <property type="entry name" value="TRANSCRIPTION FACTOR BTF3 FAMILY MEMBER"/>
    <property type="match status" value="1"/>
</dbReference>
<dbReference type="InterPro" id="IPR038187">
    <property type="entry name" value="NAC_A/B_dom_sf"/>
</dbReference>
<dbReference type="Proteomes" id="UP000541610">
    <property type="component" value="Unassembled WGS sequence"/>
</dbReference>
<sequence>METDPKILEARAQLRAKLGDGAQRAGGRGSARLNRKAVHRGSSAASDDKKLFGMLKRLGCHEIPGIDEVNMFKADSNIIHFERPKFQAAIGANTFVVSGGNAAEKTVDELMPEIIPQLGPENVAMLKEIANQMRLAQEAQQKGKEQQAKDDEEVPELEVGMATAGPQQFSNHVVVVFEGLRVTSRERHAKGNVLANLYQLVPSWHHQ</sequence>
<protein>
    <recommendedName>
        <fullName evidence="2">Nascent polypeptide-associated complex subunit beta</fullName>
    </recommendedName>
</protein>
<dbReference type="InterPro" id="IPR039370">
    <property type="entry name" value="BTF3"/>
</dbReference>
<name>A0A7J6P1A3_PEROL</name>
<comment type="caution">
    <text evidence="5">The sequence shown here is derived from an EMBL/GenBank/DDBJ whole genome shotgun (WGS) entry which is preliminary data.</text>
</comment>
<dbReference type="AlphaFoldDB" id="A0A7J6P1A3"/>
<evidence type="ECO:0000256" key="1">
    <source>
        <dbReference type="ARBA" id="ARBA00005296"/>
    </source>
</evidence>
<keyword evidence="2" id="KW-0805">Transcription regulation</keyword>
<dbReference type="Gene3D" id="2.20.70.30">
    <property type="entry name" value="Nascent polypeptide-associated complex domain"/>
    <property type="match status" value="1"/>
</dbReference>
<comment type="similarity">
    <text evidence="1 2">Belongs to the NAC-beta family.</text>
</comment>
<dbReference type="InterPro" id="IPR002715">
    <property type="entry name" value="Nas_poly-pep-assoc_cplx_dom"/>
</dbReference>
<gene>
    <name evidence="5" type="primary">BTF3</name>
    <name evidence="5" type="ORF">FOZ60_000954</name>
</gene>
<keyword evidence="2" id="KW-0804">Transcription</keyword>
<evidence type="ECO:0000313" key="5">
    <source>
        <dbReference type="EMBL" id="KAF4689943.1"/>
    </source>
</evidence>
<dbReference type="EMBL" id="JABANP010000111">
    <property type="protein sequence ID" value="KAF4689943.1"/>
    <property type="molecule type" value="Genomic_DNA"/>
</dbReference>
<feature type="region of interest" description="Disordered" evidence="3">
    <location>
        <begin position="18"/>
        <end position="44"/>
    </location>
</feature>
<evidence type="ECO:0000313" key="6">
    <source>
        <dbReference type="Proteomes" id="UP000541610"/>
    </source>
</evidence>
<evidence type="ECO:0000256" key="2">
    <source>
        <dbReference type="RuleBase" id="RU361272"/>
    </source>
</evidence>
<dbReference type="PROSITE" id="PS51151">
    <property type="entry name" value="NAC_AB"/>
    <property type="match status" value="1"/>
</dbReference>
<evidence type="ECO:0000259" key="4">
    <source>
        <dbReference type="PROSITE" id="PS51151"/>
    </source>
</evidence>
<proteinExistence type="inferred from homology"/>
<organism evidence="5 6">
    <name type="scientific">Perkinsus olseni</name>
    <name type="common">Perkinsus atlanticus</name>
    <dbReference type="NCBI Taxonomy" id="32597"/>
    <lineage>
        <taxon>Eukaryota</taxon>
        <taxon>Sar</taxon>
        <taxon>Alveolata</taxon>
        <taxon>Perkinsozoa</taxon>
        <taxon>Perkinsea</taxon>
        <taxon>Perkinsida</taxon>
        <taxon>Perkinsidae</taxon>
        <taxon>Perkinsus</taxon>
    </lineage>
</organism>
<comment type="subunit">
    <text evidence="2">Part of the nascent polypeptide-associated complex (NAC).</text>
</comment>